<evidence type="ECO:0000313" key="11">
    <source>
        <dbReference type="EMBL" id="GAW92303.1"/>
    </source>
</evidence>
<reference evidence="12" key="1">
    <citation type="journal article" date="2017" name="Appl. Environ. Microbiol.">
        <title>Genomic analysis of Calderihabitans maritimus KKC1, a thermophilic hydrogenogenic carboxydotrophic bacterium isolated from marine sediment.</title>
        <authorList>
            <person name="Omae K."/>
            <person name="Yoneda Y."/>
            <person name="Fukuyama Y."/>
            <person name="Yoshida T."/>
            <person name="Sako Y."/>
        </authorList>
    </citation>
    <scope>NUCLEOTIDE SEQUENCE [LARGE SCALE GENOMIC DNA]</scope>
    <source>
        <strain evidence="12">KKC1</strain>
    </source>
</reference>
<name>A0A1Z5HRZ8_9FIRM</name>
<feature type="binding site" evidence="10">
    <location>
        <position position="69"/>
    </location>
    <ligand>
        <name>[4Fe-4S] cluster</name>
        <dbReference type="ChEBI" id="CHEBI:49883"/>
        <label>2</label>
    </ligand>
</feature>
<dbReference type="PANTHER" id="PTHR30109:SF4">
    <property type="entry name" value="CARBON MONOXIDE DEHYDROGENASE"/>
    <property type="match status" value="1"/>
</dbReference>
<dbReference type="PIRSF" id="PIRSF005023">
    <property type="entry name" value="CODH"/>
    <property type="match status" value="1"/>
</dbReference>
<keyword evidence="3 10" id="KW-0533">Nickel</keyword>
<dbReference type="AlphaFoldDB" id="A0A1Z5HRZ8"/>
<gene>
    <name evidence="11" type="ORF">KKC1_14590</name>
</gene>
<organism evidence="11 12">
    <name type="scientific">Calderihabitans maritimus</name>
    <dbReference type="NCBI Taxonomy" id="1246530"/>
    <lineage>
        <taxon>Bacteria</taxon>
        <taxon>Bacillati</taxon>
        <taxon>Bacillota</taxon>
        <taxon>Clostridia</taxon>
        <taxon>Neomoorellales</taxon>
        <taxon>Calderihabitantaceae</taxon>
        <taxon>Calderihabitans</taxon>
    </lineage>
</organism>
<dbReference type="GO" id="GO:0050418">
    <property type="term" value="F:hydroxylamine reductase activity"/>
    <property type="evidence" value="ECO:0007669"/>
    <property type="project" value="TreeGrafter"/>
</dbReference>
<dbReference type="EMBL" id="BDGJ01000070">
    <property type="protein sequence ID" value="GAW92303.1"/>
    <property type="molecule type" value="Genomic_DNA"/>
</dbReference>
<evidence type="ECO:0000256" key="7">
    <source>
        <dbReference type="ARBA" id="ARBA00023014"/>
    </source>
</evidence>
<keyword evidence="6 9" id="KW-0408">Iron</keyword>
<feature type="binding site" evidence="10">
    <location>
        <position position="52"/>
    </location>
    <ligand>
        <name>[4Fe-4S] cluster</name>
        <dbReference type="ChEBI" id="CHEBI:49883"/>
        <label>1</label>
        <note>ligand shared between dimeric partners</note>
    </ligand>
</feature>
<feature type="binding site" evidence="10">
    <location>
        <position position="274"/>
    </location>
    <ligand>
        <name>[Ni-4Fe-4S] cluster</name>
        <dbReference type="ChEBI" id="CHEBI:47739"/>
    </ligand>
</feature>
<proteinExistence type="predicted"/>
<evidence type="ECO:0000256" key="5">
    <source>
        <dbReference type="ARBA" id="ARBA00023002"/>
    </source>
</evidence>
<evidence type="ECO:0000313" key="12">
    <source>
        <dbReference type="Proteomes" id="UP000197032"/>
    </source>
</evidence>
<dbReference type="GO" id="GO:0006091">
    <property type="term" value="P:generation of precursor metabolites and energy"/>
    <property type="evidence" value="ECO:0007669"/>
    <property type="project" value="InterPro"/>
</dbReference>
<dbReference type="CDD" id="cd01915">
    <property type="entry name" value="CODH"/>
    <property type="match status" value="1"/>
</dbReference>
<dbReference type="SUPFAM" id="SSF56821">
    <property type="entry name" value="Prismane protein-like"/>
    <property type="match status" value="1"/>
</dbReference>
<sequence length="648" mass="68742">MIKAGTSNNWGGMKMSLDKKTIDRAARQMLERTRADGVKTVWDRLEAQQPQCGFGLLGICCRNCLQGPCRINPFGEPSRGVCGADADTIVARNLLRSVAGGTSAHVDHAYEVVEALDKIAKGQIDYQIQDEHKLKAIATKLGLETDQKDITTLAGEVAEKAFESFTNHTSETMGWLAAWAPQERIDTWGKLGVLPRNADREIREAMHQTTMGVDADPINLLLATVKQGLVDGFAGLKLATDIQDIIFGTPQPVKAETNLGVLKADHVNVVVHGHVPLLSEKIVEWCRRLEEEAKAAGAAGINVAGICCTGNEVLMRQGVPPATNFLGQELALATGAVDLMVVDAQCIMPSLINVAQCYHGEIVTTMPISKIPGAHHVPFTLEEADQQAREIVRRAINSFKKRDMNRVQIPEEKVPIVAGFSVEAIIGALAKINAEDPLKPLVESIKNGAILGAVGTVGCNNVKFTQDLVHVELVKQLIANDVLVVATGCSAHALGKAGLLHPDATKNVAGPGLRQVLTAVGEAAGLGEPLPPVLHMGSCVDNSRIGDLLIALADYLGVAVKDLPVAASAPEPQHEKALSIGTWAVAMGILTHVGLPPHVLGSATVSGALTGQPVESLLGGKFYVEADPVKAAEGLINHLKSKRKALGL</sequence>
<dbReference type="PANTHER" id="PTHR30109">
    <property type="entry name" value="HYDROXYLAMINE REDUCTASE"/>
    <property type="match status" value="1"/>
</dbReference>
<feature type="binding site" evidence="10">
    <location>
        <position position="60"/>
    </location>
    <ligand>
        <name>[4Fe-4S] cluster</name>
        <dbReference type="ChEBI" id="CHEBI:49883"/>
        <label>1</label>
        <note>ligand shared between dimeric partners</note>
    </ligand>
</feature>
<comment type="caution">
    <text evidence="11">The sequence shown here is derived from an EMBL/GenBank/DDBJ whole genome shotgun (WGS) entry which is preliminary data.</text>
</comment>
<evidence type="ECO:0000256" key="10">
    <source>
        <dbReference type="PIRSR" id="PIRSR005023-1"/>
    </source>
</evidence>
<dbReference type="Gene3D" id="3.40.50.2030">
    <property type="match status" value="2"/>
</dbReference>
<comment type="catalytic activity">
    <reaction evidence="8 9">
        <text>CO + 2 oxidized [2Fe-2S]-[ferredoxin] + H2O = 2 reduced [2Fe-2S]-[ferredoxin] + CO2 + 2 H(+)</text>
        <dbReference type="Rhea" id="RHEA:21040"/>
        <dbReference type="Rhea" id="RHEA-COMP:10000"/>
        <dbReference type="Rhea" id="RHEA-COMP:10001"/>
        <dbReference type="ChEBI" id="CHEBI:15377"/>
        <dbReference type="ChEBI" id="CHEBI:15378"/>
        <dbReference type="ChEBI" id="CHEBI:16526"/>
        <dbReference type="ChEBI" id="CHEBI:17245"/>
        <dbReference type="ChEBI" id="CHEBI:33737"/>
        <dbReference type="ChEBI" id="CHEBI:33738"/>
        <dbReference type="EC" id="1.2.7.4"/>
    </reaction>
</comment>
<dbReference type="InterPro" id="IPR004137">
    <property type="entry name" value="HCP/CODH"/>
</dbReference>
<keyword evidence="2 9" id="KW-0004">4Fe-4S</keyword>
<keyword evidence="5 9" id="KW-0560">Oxidoreductase</keyword>
<dbReference type="GO" id="GO:0042542">
    <property type="term" value="P:response to hydrogen peroxide"/>
    <property type="evidence" value="ECO:0007669"/>
    <property type="project" value="TreeGrafter"/>
</dbReference>
<dbReference type="Gene3D" id="1.20.1270.30">
    <property type="match status" value="1"/>
</dbReference>
<feature type="binding site" evidence="10">
    <location>
        <position position="308"/>
    </location>
    <ligand>
        <name>[Ni-4Fe-4S] cluster</name>
        <dbReference type="ChEBI" id="CHEBI:47739"/>
    </ligand>
</feature>
<dbReference type="InterPro" id="IPR016101">
    <property type="entry name" value="CO_DH_a-bundle"/>
</dbReference>
<evidence type="ECO:0000256" key="3">
    <source>
        <dbReference type="ARBA" id="ARBA00022596"/>
    </source>
</evidence>
<keyword evidence="12" id="KW-1185">Reference proteome</keyword>
<feature type="binding site" evidence="10">
    <location>
        <position position="489"/>
    </location>
    <ligand>
        <name>[Ni-4Fe-4S] cluster</name>
        <dbReference type="ChEBI" id="CHEBI:47739"/>
    </ligand>
</feature>
<feature type="binding site" evidence="10">
    <location>
        <position position="64"/>
    </location>
    <ligand>
        <name>[4Fe-4S] cluster</name>
        <dbReference type="ChEBI" id="CHEBI:49883"/>
        <label>2</label>
    </ligand>
</feature>
<evidence type="ECO:0000256" key="8">
    <source>
        <dbReference type="ARBA" id="ARBA00048733"/>
    </source>
</evidence>
<evidence type="ECO:0000256" key="6">
    <source>
        <dbReference type="ARBA" id="ARBA00023004"/>
    </source>
</evidence>
<evidence type="ECO:0000256" key="9">
    <source>
        <dbReference type="PIRNR" id="PIRNR005023"/>
    </source>
</evidence>
<dbReference type="InterPro" id="IPR010047">
    <property type="entry name" value="CODH"/>
</dbReference>
<comment type="cofactor">
    <cofactor evidence="1">
        <name>[4Fe-4S] cluster</name>
        <dbReference type="ChEBI" id="CHEBI:49883"/>
    </cofactor>
</comment>
<accession>A0A1Z5HRZ8</accession>
<feature type="binding site" evidence="10">
    <location>
        <position position="539"/>
    </location>
    <ligand>
        <name>[Ni-4Fe-4S] cluster</name>
        <dbReference type="ChEBI" id="CHEBI:47739"/>
    </ligand>
</feature>
<protein>
    <recommendedName>
        <fullName evidence="9">Carbon monoxide dehydrogenase</fullName>
        <ecNumber evidence="9">1.2.7.4</ecNumber>
    </recommendedName>
</protein>
<dbReference type="Proteomes" id="UP000197032">
    <property type="component" value="Unassembled WGS sequence"/>
</dbReference>
<dbReference type="InterPro" id="IPR016099">
    <property type="entry name" value="Prismane-like_a/b-sand"/>
</dbReference>
<feature type="binding site" evidence="10">
    <location>
        <position position="346"/>
    </location>
    <ligand>
        <name>[Ni-4Fe-4S] cluster</name>
        <dbReference type="ChEBI" id="CHEBI:47739"/>
    </ligand>
</feature>
<dbReference type="GO" id="GO:0051539">
    <property type="term" value="F:4 iron, 4 sulfur cluster binding"/>
    <property type="evidence" value="ECO:0007669"/>
    <property type="project" value="UniProtKB-UniRule"/>
</dbReference>
<dbReference type="NCBIfam" id="TIGR01702">
    <property type="entry name" value="CO_DH_cata"/>
    <property type="match status" value="1"/>
</dbReference>
<feature type="binding site" evidence="10">
    <location>
        <position position="61"/>
    </location>
    <ligand>
        <name>[4Fe-4S] cluster</name>
        <dbReference type="ChEBI" id="CHEBI:49883"/>
        <label>2</label>
    </ligand>
</feature>
<dbReference type="InterPro" id="IPR011254">
    <property type="entry name" value="Prismane-like_sf"/>
</dbReference>
<dbReference type="EC" id="1.2.7.4" evidence="9"/>
<evidence type="ECO:0000256" key="4">
    <source>
        <dbReference type="ARBA" id="ARBA00022723"/>
    </source>
</evidence>
<feature type="binding site" evidence="10">
    <location>
        <position position="82"/>
    </location>
    <ligand>
        <name>[4Fe-4S] cluster</name>
        <dbReference type="ChEBI" id="CHEBI:49883"/>
        <label>2</label>
    </ligand>
</feature>
<dbReference type="GO" id="GO:0016151">
    <property type="term" value="F:nickel cation binding"/>
    <property type="evidence" value="ECO:0007669"/>
    <property type="project" value="InterPro"/>
</dbReference>
<keyword evidence="7 9" id="KW-0411">Iron-sulfur</keyword>
<dbReference type="GO" id="GO:0043885">
    <property type="term" value="F:anaerobic carbon-monoxide dehydrogenase activity"/>
    <property type="evidence" value="ECO:0007669"/>
    <property type="project" value="UniProtKB-UniRule"/>
</dbReference>
<dbReference type="GO" id="GO:0004601">
    <property type="term" value="F:peroxidase activity"/>
    <property type="evidence" value="ECO:0007669"/>
    <property type="project" value="TreeGrafter"/>
</dbReference>
<keyword evidence="4 9" id="KW-0479">Metal-binding</keyword>
<evidence type="ECO:0000256" key="1">
    <source>
        <dbReference type="ARBA" id="ARBA00001966"/>
    </source>
</evidence>
<dbReference type="Pfam" id="PF03063">
    <property type="entry name" value="Prismane"/>
    <property type="match status" value="1"/>
</dbReference>
<evidence type="ECO:0000256" key="2">
    <source>
        <dbReference type="ARBA" id="ARBA00022485"/>
    </source>
</evidence>
<feature type="binding site" evidence="10">
    <location>
        <position position="459"/>
    </location>
    <ligand>
        <name>[Ni-4Fe-4S] cluster</name>
        <dbReference type="ChEBI" id="CHEBI:47739"/>
    </ligand>
</feature>